<evidence type="ECO:0000313" key="1">
    <source>
        <dbReference type="EMBL" id="KAK6218394.1"/>
    </source>
</evidence>
<protein>
    <submittedName>
        <fullName evidence="1">Uncharacterized protein</fullName>
    </submittedName>
</protein>
<comment type="caution">
    <text evidence="1">The sequence shown here is derived from an EMBL/GenBank/DDBJ whole genome shotgun (WGS) entry which is preliminary data.</text>
</comment>
<accession>A0AAV9TEW0</accession>
<proteinExistence type="predicted"/>
<sequence length="149" mass="16827">MVPLLQSPAVNPHATLITLFMNAVDENLTDLERFSGMVTGGATWMRTLRYLSLTNRQLELNDLVIFKILAAQDCLANHDVVFSRFAIMFGLFEAPRIVGAAMKDEHTVIEKWPFRLKLQPGQPGAQAEFNRLVCGGVSSKEFYLKWKKL</sequence>
<keyword evidence="2" id="KW-1185">Reference proteome</keyword>
<dbReference type="Proteomes" id="UP001327957">
    <property type="component" value="Unassembled WGS sequence"/>
</dbReference>
<evidence type="ECO:0000313" key="2">
    <source>
        <dbReference type="Proteomes" id="UP001327957"/>
    </source>
</evidence>
<dbReference type="AlphaFoldDB" id="A0AAV9TEW0"/>
<reference evidence="1 2" key="1">
    <citation type="submission" date="2023-04" db="EMBL/GenBank/DDBJ databases">
        <title>Colletotrichum tabacum stain YC1 causing leaf anthracnose on Nicotiana tabacum(L.) cv.</title>
        <authorList>
            <person name="Ji Z."/>
            <person name="Wang M."/>
            <person name="Zhang J."/>
            <person name="Wang N."/>
            <person name="Zhou Z."/>
        </authorList>
    </citation>
    <scope>NUCLEOTIDE SEQUENCE [LARGE SCALE GENOMIC DNA]</scope>
    <source>
        <strain evidence="1 2">YC1</strain>
    </source>
</reference>
<dbReference type="EMBL" id="JASAOK010000033">
    <property type="protein sequence ID" value="KAK6218394.1"/>
    <property type="molecule type" value="Genomic_DNA"/>
</dbReference>
<organism evidence="1 2">
    <name type="scientific">Colletotrichum tabaci</name>
    <dbReference type="NCBI Taxonomy" id="1209068"/>
    <lineage>
        <taxon>Eukaryota</taxon>
        <taxon>Fungi</taxon>
        <taxon>Dikarya</taxon>
        <taxon>Ascomycota</taxon>
        <taxon>Pezizomycotina</taxon>
        <taxon>Sordariomycetes</taxon>
        <taxon>Hypocreomycetidae</taxon>
        <taxon>Glomerellales</taxon>
        <taxon>Glomerellaceae</taxon>
        <taxon>Colletotrichum</taxon>
        <taxon>Colletotrichum destructivum species complex</taxon>
    </lineage>
</organism>
<name>A0AAV9TEW0_9PEZI</name>
<gene>
    <name evidence="1" type="ORF">QIS74_06274</name>
</gene>